<dbReference type="PANTHER" id="PTHR14119:SF3">
    <property type="entry name" value="ISOCHORISMATASE DOMAIN-CONTAINING PROTEIN 2"/>
    <property type="match status" value="1"/>
</dbReference>
<dbReference type="EMBL" id="LDAU01000212">
    <property type="protein sequence ID" value="KRW99485.1"/>
    <property type="molecule type" value="Genomic_DNA"/>
</dbReference>
<evidence type="ECO:0000259" key="3">
    <source>
        <dbReference type="Pfam" id="PF00857"/>
    </source>
</evidence>
<feature type="domain" description="Isochorismatase-like" evidence="3">
    <location>
        <begin position="52"/>
        <end position="202"/>
    </location>
</feature>
<comment type="caution">
    <text evidence="4">The sequence shown here is derived from an EMBL/GenBank/DDBJ whole genome shotgun (WGS) entry which is preliminary data.</text>
</comment>
<dbReference type="Pfam" id="PF00857">
    <property type="entry name" value="Isochorismatase"/>
    <property type="match status" value="1"/>
</dbReference>
<protein>
    <submittedName>
        <fullName evidence="4">Isochorismatase-like protein</fullName>
    </submittedName>
</protein>
<proteinExistence type="inferred from homology"/>
<evidence type="ECO:0000313" key="4">
    <source>
        <dbReference type="EMBL" id="KRW99485.1"/>
    </source>
</evidence>
<accession>A0A0V0QB68</accession>
<feature type="compositionally biased region" description="Polar residues" evidence="2">
    <location>
        <begin position="27"/>
        <end position="38"/>
    </location>
</feature>
<gene>
    <name evidence="4" type="ORF">PPERSA_07970</name>
</gene>
<dbReference type="InterPro" id="IPR000868">
    <property type="entry name" value="Isochorismatase-like_dom"/>
</dbReference>
<dbReference type="PANTHER" id="PTHR14119">
    <property type="entry name" value="HYDROLASE"/>
    <property type="match status" value="1"/>
</dbReference>
<comment type="similarity">
    <text evidence="1">Belongs to the isochorismatase family.</text>
</comment>
<evidence type="ECO:0000256" key="2">
    <source>
        <dbReference type="SAM" id="MobiDB-lite"/>
    </source>
</evidence>
<dbReference type="OMA" id="QAGCVIT"/>
<sequence length="235" mass="26770">MERLLKVELNQQNSQNKQELKNKNHQKNNTYTKNQLENNQMKRLGRINPNSTIFFNCDIQTGFSKFVKEISSVETTAIQMGKVAGYMNIPVLVTEQNTKAFGSTLDSIKEAINQDFSTTVEKKTFSMVNQDTQQFIQQKKFESVVLYGIEAHVCVQQTCLDLLESGYDVHVLLDGISSIKDIDRKAAIKRMENSGAFLTTSQSVIYELMGSTQHPNFKQILQVVKMPRNDNLSNF</sequence>
<dbReference type="OrthoDB" id="269496at2759"/>
<dbReference type="AlphaFoldDB" id="A0A0V0QB68"/>
<reference evidence="4 5" key="1">
    <citation type="journal article" date="2015" name="Sci. Rep.">
        <title>Genome of the facultative scuticociliatosis pathogen Pseudocohnilembus persalinus provides insight into its virulence through horizontal gene transfer.</title>
        <authorList>
            <person name="Xiong J."/>
            <person name="Wang G."/>
            <person name="Cheng J."/>
            <person name="Tian M."/>
            <person name="Pan X."/>
            <person name="Warren A."/>
            <person name="Jiang C."/>
            <person name="Yuan D."/>
            <person name="Miao W."/>
        </authorList>
    </citation>
    <scope>NUCLEOTIDE SEQUENCE [LARGE SCALE GENOMIC DNA]</scope>
    <source>
        <strain evidence="4">36N120E</strain>
    </source>
</reference>
<dbReference type="InterPro" id="IPR036380">
    <property type="entry name" value="Isochorismatase-like_sf"/>
</dbReference>
<name>A0A0V0QB68_PSEPJ</name>
<dbReference type="InterPro" id="IPR050993">
    <property type="entry name" value="Isochorismatase_domain"/>
</dbReference>
<feature type="region of interest" description="Disordered" evidence="2">
    <location>
        <begin position="9"/>
        <end position="38"/>
    </location>
</feature>
<evidence type="ECO:0000256" key="1">
    <source>
        <dbReference type="ARBA" id="ARBA00006336"/>
    </source>
</evidence>
<dbReference type="InParanoid" id="A0A0V0QB68"/>
<organism evidence="4 5">
    <name type="scientific">Pseudocohnilembus persalinus</name>
    <name type="common">Ciliate</name>
    <dbReference type="NCBI Taxonomy" id="266149"/>
    <lineage>
        <taxon>Eukaryota</taxon>
        <taxon>Sar</taxon>
        <taxon>Alveolata</taxon>
        <taxon>Ciliophora</taxon>
        <taxon>Intramacronucleata</taxon>
        <taxon>Oligohymenophorea</taxon>
        <taxon>Scuticociliatia</taxon>
        <taxon>Philasterida</taxon>
        <taxon>Pseudocohnilembidae</taxon>
        <taxon>Pseudocohnilembus</taxon>
    </lineage>
</organism>
<keyword evidence="5" id="KW-1185">Reference proteome</keyword>
<dbReference type="Gene3D" id="3.40.50.850">
    <property type="entry name" value="Isochorismatase-like"/>
    <property type="match status" value="1"/>
</dbReference>
<dbReference type="Proteomes" id="UP000054937">
    <property type="component" value="Unassembled WGS sequence"/>
</dbReference>
<dbReference type="SUPFAM" id="SSF52499">
    <property type="entry name" value="Isochorismatase-like hydrolases"/>
    <property type="match status" value="1"/>
</dbReference>
<evidence type="ECO:0000313" key="5">
    <source>
        <dbReference type="Proteomes" id="UP000054937"/>
    </source>
</evidence>